<keyword evidence="3" id="KW-1185">Reference proteome</keyword>
<dbReference type="GeneID" id="70234178"/>
<evidence type="ECO:0000313" key="3">
    <source>
        <dbReference type="Proteomes" id="UP000769157"/>
    </source>
</evidence>
<feature type="chain" id="PRO_5040156107" description="Secreted protein" evidence="1">
    <location>
        <begin position="29"/>
        <end position="164"/>
    </location>
</feature>
<reference evidence="2" key="2">
    <citation type="submission" date="2021-01" db="EMBL/GenBank/DDBJ databases">
        <authorList>
            <person name="Schikora-Tamarit M.A."/>
        </authorList>
    </citation>
    <scope>NUCLEOTIDE SEQUENCE</scope>
    <source>
        <strain evidence="2">CBS6075</strain>
    </source>
</reference>
<sequence>MNKSRLDLGAVFLKLCYLFQFAIQGGVSRREDFAADVSCLRLAVGQVHHDKLQKTRLGQSSDVDCHKRVFGLEQFVVVDDQEHQKLWVIHRLRIDVVKHQMSKHNCIVTIKVLPLLPIGSTIWKLECFRRATEPGDRVLNEFLGKIHNQTLTDTRNQSGGIRLV</sequence>
<dbReference type="AlphaFoldDB" id="A0A9P8PBV9"/>
<organism evidence="2 3">
    <name type="scientific">Ogataea philodendri</name>
    <dbReference type="NCBI Taxonomy" id="1378263"/>
    <lineage>
        <taxon>Eukaryota</taxon>
        <taxon>Fungi</taxon>
        <taxon>Dikarya</taxon>
        <taxon>Ascomycota</taxon>
        <taxon>Saccharomycotina</taxon>
        <taxon>Pichiomycetes</taxon>
        <taxon>Pichiales</taxon>
        <taxon>Pichiaceae</taxon>
        <taxon>Ogataea</taxon>
    </lineage>
</organism>
<proteinExistence type="predicted"/>
<gene>
    <name evidence="2" type="ORF">OGAPHI_002211</name>
</gene>
<evidence type="ECO:0008006" key="4">
    <source>
        <dbReference type="Google" id="ProtNLM"/>
    </source>
</evidence>
<protein>
    <recommendedName>
        <fullName evidence="4">Secreted protein</fullName>
    </recommendedName>
</protein>
<reference evidence="2" key="1">
    <citation type="journal article" date="2021" name="Open Biol.">
        <title>Shared evolutionary footprints suggest mitochondrial oxidative damage underlies multiple complex I losses in fungi.</title>
        <authorList>
            <person name="Schikora-Tamarit M.A."/>
            <person name="Marcet-Houben M."/>
            <person name="Nosek J."/>
            <person name="Gabaldon T."/>
        </authorList>
    </citation>
    <scope>NUCLEOTIDE SEQUENCE</scope>
    <source>
        <strain evidence="2">CBS6075</strain>
    </source>
</reference>
<feature type="signal peptide" evidence="1">
    <location>
        <begin position="1"/>
        <end position="28"/>
    </location>
</feature>
<dbReference type="EMBL" id="JAEUBE010000158">
    <property type="protein sequence ID" value="KAH3668457.1"/>
    <property type="molecule type" value="Genomic_DNA"/>
</dbReference>
<dbReference type="Proteomes" id="UP000769157">
    <property type="component" value="Unassembled WGS sequence"/>
</dbReference>
<evidence type="ECO:0000313" key="2">
    <source>
        <dbReference type="EMBL" id="KAH3668457.1"/>
    </source>
</evidence>
<dbReference type="RefSeq" id="XP_046062871.1">
    <property type="nucleotide sequence ID" value="XM_046203057.1"/>
</dbReference>
<name>A0A9P8PBV9_9ASCO</name>
<comment type="caution">
    <text evidence="2">The sequence shown here is derived from an EMBL/GenBank/DDBJ whole genome shotgun (WGS) entry which is preliminary data.</text>
</comment>
<evidence type="ECO:0000256" key="1">
    <source>
        <dbReference type="SAM" id="SignalP"/>
    </source>
</evidence>
<keyword evidence="1" id="KW-0732">Signal</keyword>
<accession>A0A9P8PBV9</accession>